<proteinExistence type="predicted"/>
<feature type="region of interest" description="Disordered" evidence="1">
    <location>
        <begin position="73"/>
        <end position="112"/>
    </location>
</feature>
<dbReference type="RefSeq" id="WP_203944708.1">
    <property type="nucleotide sequence ID" value="NZ_BOOR01000018.1"/>
</dbReference>
<dbReference type="EMBL" id="BOOR01000018">
    <property type="protein sequence ID" value="GII54475.1"/>
    <property type="molecule type" value="Genomic_DNA"/>
</dbReference>
<dbReference type="AlphaFoldDB" id="A0A8J3V1G2"/>
<comment type="caution">
    <text evidence="2">The sequence shown here is derived from an EMBL/GenBank/DDBJ whole genome shotgun (WGS) entry which is preliminary data.</text>
</comment>
<feature type="compositionally biased region" description="Basic and acidic residues" evidence="1">
    <location>
        <begin position="86"/>
        <end position="96"/>
    </location>
</feature>
<protein>
    <submittedName>
        <fullName evidence="2">Uncharacterized protein</fullName>
    </submittedName>
</protein>
<gene>
    <name evidence="2" type="ORF">Pth03_28640</name>
</gene>
<evidence type="ECO:0000256" key="1">
    <source>
        <dbReference type="SAM" id="MobiDB-lite"/>
    </source>
</evidence>
<evidence type="ECO:0000313" key="3">
    <source>
        <dbReference type="Proteomes" id="UP000605992"/>
    </source>
</evidence>
<evidence type="ECO:0000313" key="2">
    <source>
        <dbReference type="EMBL" id="GII54475.1"/>
    </source>
</evidence>
<dbReference type="Proteomes" id="UP000605992">
    <property type="component" value="Unassembled WGS sequence"/>
</dbReference>
<organism evidence="2 3">
    <name type="scientific">Planotetraspora thailandica</name>
    <dbReference type="NCBI Taxonomy" id="487172"/>
    <lineage>
        <taxon>Bacteria</taxon>
        <taxon>Bacillati</taxon>
        <taxon>Actinomycetota</taxon>
        <taxon>Actinomycetes</taxon>
        <taxon>Streptosporangiales</taxon>
        <taxon>Streptosporangiaceae</taxon>
        <taxon>Planotetraspora</taxon>
    </lineage>
</organism>
<accession>A0A8J3V1G2</accession>
<name>A0A8J3V1G2_9ACTN</name>
<keyword evidence="3" id="KW-1185">Reference proteome</keyword>
<sequence length="112" mass="12012">MTSPGTQGYRYVGPADLAALIRPGGEGRIIRSAADLDRWMSEQSPEEAAEPYTFVIGADGVLRLAPRRSEHVACDGDLPGSWNVDRGSHGDPERSEAPSAPVQPGKSRTPRE</sequence>
<reference evidence="2" key="1">
    <citation type="submission" date="2021-01" db="EMBL/GenBank/DDBJ databases">
        <title>Whole genome shotgun sequence of Planotetraspora thailandica NBRC 104271.</title>
        <authorList>
            <person name="Komaki H."/>
            <person name="Tamura T."/>
        </authorList>
    </citation>
    <scope>NUCLEOTIDE SEQUENCE</scope>
    <source>
        <strain evidence="2">NBRC 104271</strain>
    </source>
</reference>